<evidence type="ECO:0000313" key="3">
    <source>
        <dbReference type="Proteomes" id="UP001066276"/>
    </source>
</evidence>
<dbReference type="InterPro" id="IPR020604">
    <property type="entry name" value="CTF/NFI_DNA-bd-dom"/>
</dbReference>
<dbReference type="Pfam" id="PF10524">
    <property type="entry name" value="NfI_DNAbd_pre-N"/>
    <property type="match status" value="1"/>
</dbReference>
<comment type="caution">
    <text evidence="2">The sequence shown here is derived from an EMBL/GenBank/DDBJ whole genome shotgun (WGS) entry which is preliminary data.</text>
</comment>
<dbReference type="GO" id="GO:0005634">
    <property type="term" value="C:nucleus"/>
    <property type="evidence" value="ECO:0007669"/>
    <property type="project" value="InterPro"/>
</dbReference>
<dbReference type="AlphaFoldDB" id="A0AAV7LN44"/>
<feature type="domain" description="CTF/NF-I" evidence="1">
    <location>
        <begin position="1"/>
        <end position="151"/>
    </location>
</feature>
<reference evidence="2" key="1">
    <citation type="journal article" date="2022" name="bioRxiv">
        <title>Sequencing and chromosome-scale assembly of the giantPleurodeles waltlgenome.</title>
        <authorList>
            <person name="Brown T."/>
            <person name="Elewa A."/>
            <person name="Iarovenko S."/>
            <person name="Subramanian E."/>
            <person name="Araus A.J."/>
            <person name="Petzold A."/>
            <person name="Susuki M."/>
            <person name="Suzuki K.-i.T."/>
            <person name="Hayashi T."/>
            <person name="Toyoda A."/>
            <person name="Oliveira C."/>
            <person name="Osipova E."/>
            <person name="Leigh N.D."/>
            <person name="Simon A."/>
            <person name="Yun M.H."/>
        </authorList>
    </citation>
    <scope>NUCLEOTIDE SEQUENCE</scope>
    <source>
        <strain evidence="2">20211129_DDA</strain>
        <tissue evidence="2">Liver</tissue>
    </source>
</reference>
<dbReference type="GO" id="GO:0000978">
    <property type="term" value="F:RNA polymerase II cis-regulatory region sequence-specific DNA binding"/>
    <property type="evidence" value="ECO:0007669"/>
    <property type="project" value="TreeGrafter"/>
</dbReference>
<dbReference type="EMBL" id="JANPWB010000015">
    <property type="protein sequence ID" value="KAJ1093000.1"/>
    <property type="molecule type" value="Genomic_DNA"/>
</dbReference>
<dbReference type="PROSITE" id="PS51080">
    <property type="entry name" value="CTF_NFI_2"/>
    <property type="match status" value="1"/>
</dbReference>
<evidence type="ECO:0000259" key="1">
    <source>
        <dbReference type="PROSITE" id="PS51080"/>
    </source>
</evidence>
<dbReference type="InterPro" id="IPR000647">
    <property type="entry name" value="CTF/NFI"/>
</dbReference>
<dbReference type="GO" id="GO:0000981">
    <property type="term" value="F:DNA-binding transcription factor activity, RNA polymerase II-specific"/>
    <property type="evidence" value="ECO:0007669"/>
    <property type="project" value="TreeGrafter"/>
</dbReference>
<name>A0AAV7LN44_PLEWA</name>
<dbReference type="PANTHER" id="PTHR11492:SF8">
    <property type="entry name" value="NUCLEAR FACTOR I, ISOFORM B"/>
    <property type="match status" value="1"/>
</dbReference>
<accession>A0AAV7LN44</accession>
<proteinExistence type="predicted"/>
<keyword evidence="3" id="KW-1185">Reference proteome</keyword>
<dbReference type="InterPro" id="IPR019548">
    <property type="entry name" value="CTF/NFI_DNA-bd_N"/>
</dbReference>
<sequence>MEEYQSCIRALLPHMCTLAHTWFNLYASRMRYLKQHKRCMSSEEEREIKEELLSQSAEHKKAWAAWLLDKLSHDLSLQSRQDLVLTITSHKPPCCLFSNLNQHEKMHLTDCQHQGNKMWRLVMVILFKGIPLESTDGERLVHGPQCCSPVL</sequence>
<dbReference type="PANTHER" id="PTHR11492">
    <property type="entry name" value="NUCLEAR FACTOR I"/>
    <property type="match status" value="1"/>
</dbReference>
<dbReference type="Proteomes" id="UP001066276">
    <property type="component" value="Chromosome 11"/>
</dbReference>
<protein>
    <recommendedName>
        <fullName evidence="1">CTF/NF-I domain-containing protein</fullName>
    </recommendedName>
</protein>
<gene>
    <name evidence="2" type="ORF">NDU88_006110</name>
</gene>
<evidence type="ECO:0000313" key="2">
    <source>
        <dbReference type="EMBL" id="KAJ1093000.1"/>
    </source>
</evidence>
<organism evidence="2 3">
    <name type="scientific">Pleurodeles waltl</name>
    <name type="common">Iberian ribbed newt</name>
    <dbReference type="NCBI Taxonomy" id="8319"/>
    <lineage>
        <taxon>Eukaryota</taxon>
        <taxon>Metazoa</taxon>
        <taxon>Chordata</taxon>
        <taxon>Craniata</taxon>
        <taxon>Vertebrata</taxon>
        <taxon>Euteleostomi</taxon>
        <taxon>Amphibia</taxon>
        <taxon>Batrachia</taxon>
        <taxon>Caudata</taxon>
        <taxon>Salamandroidea</taxon>
        <taxon>Salamandridae</taxon>
        <taxon>Pleurodelinae</taxon>
        <taxon>Pleurodeles</taxon>
    </lineage>
</organism>